<dbReference type="InParanoid" id="E9H3K9"/>
<feature type="chain" id="PRO_5003241654" evidence="1">
    <location>
        <begin position="19"/>
        <end position="101"/>
    </location>
</feature>
<organism evidence="2 3">
    <name type="scientific">Daphnia pulex</name>
    <name type="common">Water flea</name>
    <dbReference type="NCBI Taxonomy" id="6669"/>
    <lineage>
        <taxon>Eukaryota</taxon>
        <taxon>Metazoa</taxon>
        <taxon>Ecdysozoa</taxon>
        <taxon>Arthropoda</taxon>
        <taxon>Crustacea</taxon>
        <taxon>Branchiopoda</taxon>
        <taxon>Diplostraca</taxon>
        <taxon>Cladocera</taxon>
        <taxon>Anomopoda</taxon>
        <taxon>Daphniidae</taxon>
        <taxon>Daphnia</taxon>
    </lineage>
</organism>
<keyword evidence="1" id="KW-0732">Signal</keyword>
<dbReference type="EMBL" id="GL732589">
    <property type="protein sequence ID" value="EFX73682.1"/>
    <property type="molecule type" value="Genomic_DNA"/>
</dbReference>
<evidence type="ECO:0000256" key="1">
    <source>
        <dbReference type="SAM" id="SignalP"/>
    </source>
</evidence>
<dbReference type="OrthoDB" id="10376435at2759"/>
<name>E9H3K9_DAPPU</name>
<evidence type="ECO:0000313" key="2">
    <source>
        <dbReference type="EMBL" id="EFX73682.1"/>
    </source>
</evidence>
<dbReference type="Proteomes" id="UP000000305">
    <property type="component" value="Unassembled WGS sequence"/>
</dbReference>
<evidence type="ECO:0000313" key="3">
    <source>
        <dbReference type="Proteomes" id="UP000000305"/>
    </source>
</evidence>
<feature type="signal peptide" evidence="1">
    <location>
        <begin position="1"/>
        <end position="18"/>
    </location>
</feature>
<protein>
    <submittedName>
        <fullName evidence="2">Uncharacterized protein</fullName>
    </submittedName>
</protein>
<gene>
    <name evidence="2" type="ORF">DAPPUDRAFT_299522</name>
</gene>
<proteinExistence type="predicted"/>
<dbReference type="AlphaFoldDB" id="E9H3K9"/>
<dbReference type="KEGG" id="dpx:DAPPUDRAFT_299522"/>
<accession>E9H3K9</accession>
<keyword evidence="3" id="KW-1185">Reference proteome</keyword>
<sequence>MSHHILILCFCVVMSVEATRSGHLQANKPRVMEQGSDLSDFYALFGSDRASAKEPCIGGSDCGHQPPNRFPTPADTGDFDFLFRTFNNHHAKSHKQQQDYN</sequence>
<reference evidence="2 3" key="1">
    <citation type="journal article" date="2011" name="Science">
        <title>The ecoresponsive genome of Daphnia pulex.</title>
        <authorList>
            <person name="Colbourne J.K."/>
            <person name="Pfrender M.E."/>
            <person name="Gilbert D."/>
            <person name="Thomas W.K."/>
            <person name="Tucker A."/>
            <person name="Oakley T.H."/>
            <person name="Tokishita S."/>
            <person name="Aerts A."/>
            <person name="Arnold G.J."/>
            <person name="Basu M.K."/>
            <person name="Bauer D.J."/>
            <person name="Caceres C.E."/>
            <person name="Carmel L."/>
            <person name="Casola C."/>
            <person name="Choi J.H."/>
            <person name="Detter J.C."/>
            <person name="Dong Q."/>
            <person name="Dusheyko S."/>
            <person name="Eads B.D."/>
            <person name="Frohlich T."/>
            <person name="Geiler-Samerotte K.A."/>
            <person name="Gerlach D."/>
            <person name="Hatcher P."/>
            <person name="Jogdeo S."/>
            <person name="Krijgsveld J."/>
            <person name="Kriventseva E.V."/>
            <person name="Kultz D."/>
            <person name="Laforsch C."/>
            <person name="Lindquist E."/>
            <person name="Lopez J."/>
            <person name="Manak J.R."/>
            <person name="Muller J."/>
            <person name="Pangilinan J."/>
            <person name="Patwardhan R.P."/>
            <person name="Pitluck S."/>
            <person name="Pritham E.J."/>
            <person name="Rechtsteiner A."/>
            <person name="Rho M."/>
            <person name="Rogozin I.B."/>
            <person name="Sakarya O."/>
            <person name="Salamov A."/>
            <person name="Schaack S."/>
            <person name="Shapiro H."/>
            <person name="Shiga Y."/>
            <person name="Skalitzky C."/>
            <person name="Smith Z."/>
            <person name="Souvorov A."/>
            <person name="Sung W."/>
            <person name="Tang Z."/>
            <person name="Tsuchiya D."/>
            <person name="Tu H."/>
            <person name="Vos H."/>
            <person name="Wang M."/>
            <person name="Wolf Y.I."/>
            <person name="Yamagata H."/>
            <person name="Yamada T."/>
            <person name="Ye Y."/>
            <person name="Shaw J.R."/>
            <person name="Andrews J."/>
            <person name="Crease T.J."/>
            <person name="Tang H."/>
            <person name="Lucas S.M."/>
            <person name="Robertson H.M."/>
            <person name="Bork P."/>
            <person name="Koonin E.V."/>
            <person name="Zdobnov E.M."/>
            <person name="Grigoriev I.V."/>
            <person name="Lynch M."/>
            <person name="Boore J.L."/>
        </authorList>
    </citation>
    <scope>NUCLEOTIDE SEQUENCE [LARGE SCALE GENOMIC DNA]</scope>
</reference>
<dbReference type="HOGENOM" id="CLU_2294467_0_0_1"/>